<feature type="domain" description="ABC transmembrane type-1" evidence="10">
    <location>
        <begin position="598"/>
        <end position="785"/>
    </location>
</feature>
<dbReference type="EMBL" id="JBHUIY010000043">
    <property type="protein sequence ID" value="MFD2235342.1"/>
    <property type="molecule type" value="Genomic_DNA"/>
</dbReference>
<dbReference type="InterPro" id="IPR035906">
    <property type="entry name" value="MetI-like_sf"/>
</dbReference>
<organism evidence="11 12">
    <name type="scientific">Phaeospirillum tilakii</name>
    <dbReference type="NCBI Taxonomy" id="741673"/>
    <lineage>
        <taxon>Bacteria</taxon>
        <taxon>Pseudomonadati</taxon>
        <taxon>Pseudomonadota</taxon>
        <taxon>Alphaproteobacteria</taxon>
        <taxon>Rhodospirillales</taxon>
        <taxon>Rhodospirillaceae</taxon>
        <taxon>Phaeospirillum</taxon>
    </lineage>
</organism>
<keyword evidence="4" id="KW-1003">Cell membrane</keyword>
<comment type="subcellular location">
    <subcellularLocation>
        <location evidence="1">Cell inner membrane</location>
        <topology evidence="1">Multi-pass membrane protein</topology>
    </subcellularLocation>
    <subcellularLocation>
        <location evidence="9">Cell membrane</location>
        <topology evidence="9">Multi-pass membrane protein</topology>
    </subcellularLocation>
</comment>
<accession>A0ABW5CER9</accession>
<dbReference type="SMART" id="SM00062">
    <property type="entry name" value="PBPb"/>
    <property type="match status" value="3"/>
</dbReference>
<evidence type="ECO:0000313" key="12">
    <source>
        <dbReference type="Proteomes" id="UP001597296"/>
    </source>
</evidence>
<protein>
    <submittedName>
        <fullName evidence="11">ABC transporter permease subunit</fullName>
    </submittedName>
</protein>
<dbReference type="CDD" id="cd06261">
    <property type="entry name" value="TM_PBP2"/>
    <property type="match status" value="1"/>
</dbReference>
<evidence type="ECO:0000259" key="10">
    <source>
        <dbReference type="PROSITE" id="PS50928"/>
    </source>
</evidence>
<feature type="transmembrane region" description="Helical" evidence="9">
    <location>
        <begin position="666"/>
        <end position="685"/>
    </location>
</feature>
<gene>
    <name evidence="11" type="ORF">ACFSNB_16170</name>
</gene>
<dbReference type="InterPro" id="IPR000515">
    <property type="entry name" value="MetI-like"/>
</dbReference>
<dbReference type="PANTHER" id="PTHR35936">
    <property type="entry name" value="MEMBRANE-BOUND LYTIC MUREIN TRANSGLYCOSYLASE F"/>
    <property type="match status" value="1"/>
</dbReference>
<reference evidence="12" key="1">
    <citation type="journal article" date="2019" name="Int. J. Syst. Evol. Microbiol.">
        <title>The Global Catalogue of Microorganisms (GCM) 10K type strain sequencing project: providing services to taxonomists for standard genome sequencing and annotation.</title>
        <authorList>
            <consortium name="The Broad Institute Genomics Platform"/>
            <consortium name="The Broad Institute Genome Sequencing Center for Infectious Disease"/>
            <person name="Wu L."/>
            <person name="Ma J."/>
        </authorList>
    </citation>
    <scope>NUCLEOTIDE SEQUENCE [LARGE SCALE GENOMIC DNA]</scope>
    <source>
        <strain evidence="12">KCTC 15012</strain>
    </source>
</reference>
<comment type="caution">
    <text evidence="11">The sequence shown here is derived from an EMBL/GenBank/DDBJ whole genome shotgun (WGS) entry which is preliminary data.</text>
</comment>
<dbReference type="SMART" id="SM00079">
    <property type="entry name" value="PBPe"/>
    <property type="match status" value="1"/>
</dbReference>
<dbReference type="SUPFAM" id="SSF53850">
    <property type="entry name" value="Periplasmic binding protein-like II"/>
    <property type="match status" value="3"/>
</dbReference>
<evidence type="ECO:0000256" key="6">
    <source>
        <dbReference type="ARBA" id="ARBA00022729"/>
    </source>
</evidence>
<keyword evidence="7 9" id="KW-1133">Transmembrane helix</keyword>
<evidence type="ECO:0000256" key="3">
    <source>
        <dbReference type="ARBA" id="ARBA00022448"/>
    </source>
</evidence>
<dbReference type="Gene3D" id="3.40.190.10">
    <property type="entry name" value="Periplasmic binding protein-like II"/>
    <property type="match status" value="4"/>
</dbReference>
<feature type="transmembrane region" description="Helical" evidence="9">
    <location>
        <begin position="598"/>
        <end position="622"/>
    </location>
</feature>
<keyword evidence="5 9" id="KW-0812">Transmembrane</keyword>
<evidence type="ECO:0000256" key="4">
    <source>
        <dbReference type="ARBA" id="ARBA00022475"/>
    </source>
</evidence>
<proteinExistence type="inferred from homology"/>
<evidence type="ECO:0000256" key="5">
    <source>
        <dbReference type="ARBA" id="ARBA00022692"/>
    </source>
</evidence>
<comment type="similarity">
    <text evidence="2">Belongs to the binding-protein-dependent transport system permease family. HisMQ subfamily.</text>
</comment>
<dbReference type="NCBIfam" id="TIGR01726">
    <property type="entry name" value="HEQRo_perm_3TM"/>
    <property type="match status" value="1"/>
</dbReference>
<feature type="transmembrane region" description="Helical" evidence="9">
    <location>
        <begin position="634"/>
        <end position="660"/>
    </location>
</feature>
<dbReference type="Gene3D" id="1.10.3720.10">
    <property type="entry name" value="MetI-like"/>
    <property type="match status" value="1"/>
</dbReference>
<dbReference type="Pfam" id="PF00528">
    <property type="entry name" value="BPD_transp_1"/>
    <property type="match status" value="1"/>
</dbReference>
<dbReference type="PROSITE" id="PS50928">
    <property type="entry name" value="ABC_TM1"/>
    <property type="match status" value="1"/>
</dbReference>
<dbReference type="InterPro" id="IPR001320">
    <property type="entry name" value="Iontro_rcpt_C"/>
</dbReference>
<dbReference type="PANTHER" id="PTHR35936:SF17">
    <property type="entry name" value="ARGININE-BINDING EXTRACELLULAR PROTEIN ARTP"/>
    <property type="match status" value="1"/>
</dbReference>
<sequence>MRTKTESVATAIWASFCRHGGGYWRSINVPARFRRQIPPRIGCFLAALMLVVLAMPLPAGAGDPARPNGQALAGLTEGGGRIGAVLGTLFVPYLQQAHPHAALTQLNTNADLVVALKSGKLDAAVFDSISAEVLLKTNPDLAVLDRDFLVYPLGIGFGQNRADLRARFDRFLDRIRADGRYAAIHRRWFIDDPEQAVMPDDRPAAPTERAVLGVAIGDMPYVAMQNGRYVGFDIEILRRFAADENIALEIQALDFGALIPALKSGKLDMIADGLAITEERRKAIDFSAPYGEGRAVALTLKSRLGAGAAPTEPGAGWTRFTDLAHARIAVIEGTAQDIFVTKTLPEATIVRFNSKADYALALRTGKVEAGLQNEMGNEAILAENPDLAVLDNDFLNTHVGAAFRKGDGALVDRFNAFLAASEADGSLAAIKARWLQGDARKATMPDLPTADGPVLRVGTAPVVALPFVAVANGRYIGFDMELVARFAALEGRRLEIVPLEFTSLIAALAAGKIDMIVSNLSITPERALRVDFSRPYFDERTVAVVARRNLAASHPAATAAPPAVTEPARPTDWRTMLEDSLHANFVTEQRWKLILDGLGATVVISVAATLFGTLLGAGVCYLRMSARRPLRAIGIGYIGLVRGLPVLLLLMLIFYVVFAAVNIDPLLVAVVAFGMNFAAYVSEMFRTGIEGIERGQTEAGLAMGFTRAETFLRIVLPQATRRVLPVYRGEFISLVKMTSIVGYIGVQDLTKAGDIIRSRTFEAFFPLLMVAAIYFLIIWVLGLALDHIDRRTDPRQRQAKGARA</sequence>
<keyword evidence="12" id="KW-1185">Reference proteome</keyword>
<evidence type="ECO:0000256" key="2">
    <source>
        <dbReference type="ARBA" id="ARBA00010072"/>
    </source>
</evidence>
<name>A0ABW5CER9_9PROT</name>
<evidence type="ECO:0000256" key="9">
    <source>
        <dbReference type="RuleBase" id="RU363032"/>
    </source>
</evidence>
<dbReference type="Pfam" id="PF00497">
    <property type="entry name" value="SBP_bac_3"/>
    <property type="match status" value="2"/>
</dbReference>
<dbReference type="InterPro" id="IPR010065">
    <property type="entry name" value="AA_ABC_transptr_permease_3TM"/>
</dbReference>
<evidence type="ECO:0000256" key="8">
    <source>
        <dbReference type="ARBA" id="ARBA00023136"/>
    </source>
</evidence>
<dbReference type="SUPFAM" id="SSF161098">
    <property type="entry name" value="MetI-like"/>
    <property type="match status" value="1"/>
</dbReference>
<feature type="transmembrane region" description="Helical" evidence="9">
    <location>
        <begin position="726"/>
        <end position="744"/>
    </location>
</feature>
<evidence type="ECO:0000256" key="1">
    <source>
        <dbReference type="ARBA" id="ARBA00004429"/>
    </source>
</evidence>
<feature type="transmembrane region" description="Helical" evidence="9">
    <location>
        <begin position="764"/>
        <end position="785"/>
    </location>
</feature>
<dbReference type="RefSeq" id="WP_377318433.1">
    <property type="nucleotide sequence ID" value="NZ_JBHUIY010000043.1"/>
</dbReference>
<evidence type="ECO:0000256" key="7">
    <source>
        <dbReference type="ARBA" id="ARBA00022989"/>
    </source>
</evidence>
<dbReference type="CDD" id="cd13530">
    <property type="entry name" value="PBP2_peptides_like"/>
    <property type="match status" value="1"/>
</dbReference>
<dbReference type="InterPro" id="IPR001638">
    <property type="entry name" value="Solute-binding_3/MltF_N"/>
</dbReference>
<keyword evidence="8 9" id="KW-0472">Membrane</keyword>
<feature type="transmembrane region" description="Helical" evidence="9">
    <location>
        <begin position="41"/>
        <end position="61"/>
    </location>
</feature>
<keyword evidence="3 9" id="KW-0813">Transport</keyword>
<keyword evidence="6" id="KW-0732">Signal</keyword>
<evidence type="ECO:0000313" key="11">
    <source>
        <dbReference type="EMBL" id="MFD2235342.1"/>
    </source>
</evidence>
<dbReference type="Proteomes" id="UP001597296">
    <property type="component" value="Unassembled WGS sequence"/>
</dbReference>